<name>A0A9N8YQ60_FUNMO</name>
<reference evidence="2" key="1">
    <citation type="submission" date="2021-06" db="EMBL/GenBank/DDBJ databases">
        <authorList>
            <person name="Kallberg Y."/>
            <person name="Tangrot J."/>
            <person name="Rosling A."/>
        </authorList>
    </citation>
    <scope>NUCLEOTIDE SEQUENCE</scope>
    <source>
        <strain evidence="2">87-6 pot B 2015</strain>
    </source>
</reference>
<gene>
    <name evidence="2" type="ORF">FMOSSE_LOCUS629</name>
</gene>
<dbReference type="EMBL" id="CAJVPP010000063">
    <property type="protein sequence ID" value="CAG8438765.1"/>
    <property type="molecule type" value="Genomic_DNA"/>
</dbReference>
<feature type="compositionally biased region" description="Basic and acidic residues" evidence="1">
    <location>
        <begin position="192"/>
        <end position="210"/>
    </location>
</feature>
<feature type="region of interest" description="Disordered" evidence="1">
    <location>
        <begin position="1"/>
        <end position="96"/>
    </location>
</feature>
<evidence type="ECO:0000313" key="3">
    <source>
        <dbReference type="Proteomes" id="UP000789375"/>
    </source>
</evidence>
<protein>
    <submittedName>
        <fullName evidence="2">16932_t:CDS:1</fullName>
    </submittedName>
</protein>
<feature type="compositionally biased region" description="Polar residues" evidence="1">
    <location>
        <begin position="307"/>
        <end position="326"/>
    </location>
</feature>
<dbReference type="AlphaFoldDB" id="A0A9N8YQ60"/>
<accession>A0A9N8YQ60</accession>
<proteinExistence type="predicted"/>
<dbReference type="Proteomes" id="UP000789375">
    <property type="component" value="Unassembled WGS sequence"/>
</dbReference>
<feature type="compositionally biased region" description="Acidic residues" evidence="1">
    <location>
        <begin position="137"/>
        <end position="150"/>
    </location>
</feature>
<sequence length="326" mass="38174">MRRTKNFRIFIEDSSSSQEENKEITRSEKILKSERKEASEFQEEKEEGKEIRESEEENPLSHKIYHRLKNYSSQGIKRKMNDNTSDEGNYRSDDNLLKTIQNNGQIALRKFNRIHDKINIQSDGSKHKGKGVKDDSTYEEESINGDEEYQEDGKEGGTTIIRSKRLKDKPSSVNYAKENFWMINDNLEGSDEGSKMKVDNRDSDENGESERDYIVSVIEGMKCKKNEDDEDEEMNDEESHVPFTERNGMDNNNSSNVNRKLKLSHDQLFHPYRLDNRIRMIEQTLQRTTWKEHLSETQKDDDDSSRDNPGQIQNSSLITYNHFPNV</sequence>
<feature type="region of interest" description="Disordered" evidence="1">
    <location>
        <begin position="186"/>
        <end position="210"/>
    </location>
</feature>
<evidence type="ECO:0000256" key="1">
    <source>
        <dbReference type="SAM" id="MobiDB-lite"/>
    </source>
</evidence>
<organism evidence="2 3">
    <name type="scientific">Funneliformis mosseae</name>
    <name type="common">Endomycorrhizal fungus</name>
    <name type="synonym">Glomus mosseae</name>
    <dbReference type="NCBI Taxonomy" id="27381"/>
    <lineage>
        <taxon>Eukaryota</taxon>
        <taxon>Fungi</taxon>
        <taxon>Fungi incertae sedis</taxon>
        <taxon>Mucoromycota</taxon>
        <taxon>Glomeromycotina</taxon>
        <taxon>Glomeromycetes</taxon>
        <taxon>Glomerales</taxon>
        <taxon>Glomeraceae</taxon>
        <taxon>Funneliformis</taxon>
    </lineage>
</organism>
<feature type="region of interest" description="Disordered" evidence="1">
    <location>
        <begin position="292"/>
        <end position="326"/>
    </location>
</feature>
<comment type="caution">
    <text evidence="2">The sequence shown here is derived from an EMBL/GenBank/DDBJ whole genome shotgun (WGS) entry which is preliminary data.</text>
</comment>
<keyword evidence="3" id="KW-1185">Reference proteome</keyword>
<feature type="compositionally biased region" description="Basic and acidic residues" evidence="1">
    <location>
        <begin position="19"/>
        <end position="39"/>
    </location>
</feature>
<feature type="region of interest" description="Disordered" evidence="1">
    <location>
        <begin position="226"/>
        <end position="254"/>
    </location>
</feature>
<evidence type="ECO:0000313" key="2">
    <source>
        <dbReference type="EMBL" id="CAG8438765.1"/>
    </source>
</evidence>
<feature type="region of interest" description="Disordered" evidence="1">
    <location>
        <begin position="121"/>
        <end position="169"/>
    </location>
</feature>